<dbReference type="FunFam" id="3.10.310.10:FF:000005">
    <property type="entry name" value="Proline racemase"/>
    <property type="match status" value="1"/>
</dbReference>
<dbReference type="InterPro" id="IPR008794">
    <property type="entry name" value="Pro_racemase_fam"/>
</dbReference>
<dbReference type="GO" id="GO:0047580">
    <property type="term" value="F:4-hydroxyproline epimerase activity"/>
    <property type="evidence" value="ECO:0007669"/>
    <property type="project" value="TreeGrafter"/>
</dbReference>
<dbReference type="PIRSF" id="PIRSF029792">
    <property type="entry name" value="Pro_racemase"/>
    <property type="match status" value="1"/>
</dbReference>
<evidence type="ECO:0000313" key="4">
    <source>
        <dbReference type="Proteomes" id="UP000550729"/>
    </source>
</evidence>
<protein>
    <submittedName>
        <fullName evidence="3">Proline racemase family protein</fullName>
    </submittedName>
</protein>
<keyword evidence="4" id="KW-1185">Reference proteome</keyword>
<accession>A0A848KRZ7</accession>
<dbReference type="PANTHER" id="PTHR33442:SF5">
    <property type="entry name" value="BIFUNCTIONAL TRANS-3-HYDROXY-L-PROLINE DEHYDRATASE_2-EPIMERASE"/>
    <property type="match status" value="1"/>
</dbReference>
<gene>
    <name evidence="3" type="ORF">HH308_10960</name>
</gene>
<dbReference type="Proteomes" id="UP000550729">
    <property type="component" value="Unassembled WGS sequence"/>
</dbReference>
<feature type="active site" description="Proton acceptor" evidence="2">
    <location>
        <position position="91"/>
    </location>
</feature>
<name>A0A848KRZ7_9ACTN</name>
<comment type="caution">
    <text evidence="3">The sequence shown here is derived from an EMBL/GenBank/DDBJ whole genome shotgun (WGS) entry which is preliminary data.</text>
</comment>
<dbReference type="Gene3D" id="3.10.310.10">
    <property type="entry name" value="Diaminopimelate Epimerase, Chain A, domain 1"/>
    <property type="match status" value="2"/>
</dbReference>
<dbReference type="RefSeq" id="WP_170194235.1">
    <property type="nucleotide sequence ID" value="NZ_JABBNB010000009.1"/>
</dbReference>
<dbReference type="EMBL" id="JABBNB010000009">
    <property type="protein sequence ID" value="NMO01734.1"/>
    <property type="molecule type" value="Genomic_DNA"/>
</dbReference>
<evidence type="ECO:0000256" key="1">
    <source>
        <dbReference type="ARBA" id="ARBA00007529"/>
    </source>
</evidence>
<evidence type="ECO:0000256" key="2">
    <source>
        <dbReference type="PIRSR" id="PIRSR029792-1"/>
    </source>
</evidence>
<dbReference type="Pfam" id="PF05544">
    <property type="entry name" value="Pro_racemase"/>
    <property type="match status" value="1"/>
</dbReference>
<reference evidence="3 4" key="1">
    <citation type="submission" date="2020-04" db="EMBL/GenBank/DDBJ databases">
        <title>Gordonia sp. nov. TBRC 11910.</title>
        <authorList>
            <person name="Suriyachadkun C."/>
        </authorList>
    </citation>
    <scope>NUCLEOTIDE SEQUENCE [LARGE SCALE GENOMIC DNA]</scope>
    <source>
        <strain evidence="3 4">TBRC 11910</strain>
    </source>
</reference>
<feature type="active site" description="Proton donor" evidence="2">
    <location>
        <position position="257"/>
    </location>
</feature>
<dbReference type="AlphaFoldDB" id="A0A848KRZ7"/>
<dbReference type="SFLD" id="SFLDS00028">
    <property type="entry name" value="Proline_Racemase"/>
    <property type="match status" value="1"/>
</dbReference>
<proteinExistence type="inferred from homology"/>
<comment type="similarity">
    <text evidence="1">Belongs to the proline racemase family.</text>
</comment>
<dbReference type="SUPFAM" id="SSF54506">
    <property type="entry name" value="Diaminopimelate epimerase-like"/>
    <property type="match status" value="1"/>
</dbReference>
<dbReference type="PANTHER" id="PTHR33442">
    <property type="entry name" value="TRANS-3-HYDROXY-L-PROLINE DEHYDRATASE"/>
    <property type="match status" value="1"/>
</dbReference>
<sequence>MRFSKVFNVVGCHVGGEVGNVVVGGIGDVPGQTMFDKRLYLENERDDIRQLLLKEPRGSMIRSVNVVLPPTRPEAAMGYVIMESEEYPAMSGGNTICVATVLLETGMVPMSEPVTQLTLESPAGLITLRCECRDGKVLSVRFVNQPAFVYHLDAPVEVEGLGTVLVDVAWGGMTFAIVDAASVGFELVPDEARDICVMGQRVKAAAAEQLSTIHPENPQFAGVTITEFTNPVRRENDSLVARNAVVVSPGRIDRCPCGTGTSARLAVMHARNEIAPGENFIHESLIGSRFDSTIESLTRVGEFDAVVPSIAGQAWITDMSQVGLDPTDPFPVGYTLSDSWMRESASQRCAR</sequence>
<organism evidence="3 4">
    <name type="scientific">Gordonia asplenii</name>
    <dbReference type="NCBI Taxonomy" id="2725283"/>
    <lineage>
        <taxon>Bacteria</taxon>
        <taxon>Bacillati</taxon>
        <taxon>Actinomycetota</taxon>
        <taxon>Actinomycetes</taxon>
        <taxon>Mycobacteriales</taxon>
        <taxon>Gordoniaceae</taxon>
        <taxon>Gordonia</taxon>
    </lineage>
</organism>
<evidence type="ECO:0000313" key="3">
    <source>
        <dbReference type="EMBL" id="NMO01734.1"/>
    </source>
</evidence>